<protein>
    <submittedName>
        <fullName evidence="1">Uncharacterized protein</fullName>
    </submittedName>
</protein>
<proteinExistence type="predicted"/>
<comment type="caution">
    <text evidence="1">The sequence shown here is derived from an EMBL/GenBank/DDBJ whole genome shotgun (WGS) entry which is preliminary data.</text>
</comment>
<organism evidence="1 2">
    <name type="scientific">Siminovitchia terrae</name>
    <name type="common">Bacillus terrae</name>
    <dbReference type="NCBI Taxonomy" id="1914933"/>
    <lineage>
        <taxon>Bacteria</taxon>
        <taxon>Bacillati</taxon>
        <taxon>Bacillota</taxon>
        <taxon>Bacilli</taxon>
        <taxon>Bacillales</taxon>
        <taxon>Bacillaceae</taxon>
        <taxon>Siminovitchia</taxon>
    </lineage>
</organism>
<evidence type="ECO:0000313" key="1">
    <source>
        <dbReference type="EMBL" id="RST58738.1"/>
    </source>
</evidence>
<dbReference type="RefSeq" id="WP_126646615.1">
    <property type="nucleotide sequence ID" value="NZ_BORI01000003.1"/>
</dbReference>
<sequence>MKNLTVHKGKWTLGRALCPSFAASNQIRQGAFAPRFYRASLDKIPLKICGAAGDFNFIQPGFAPH</sequence>
<dbReference type="Proteomes" id="UP000287296">
    <property type="component" value="Unassembled WGS sequence"/>
</dbReference>
<name>A0A429X5L9_SIMTE</name>
<reference evidence="1 2" key="1">
    <citation type="submission" date="2018-12" db="EMBL/GenBank/DDBJ databases">
        <authorList>
            <person name="Sun L."/>
            <person name="Chen Z."/>
        </authorList>
    </citation>
    <scope>NUCLEOTIDE SEQUENCE [LARGE SCALE GENOMIC DNA]</scope>
    <source>
        <strain evidence="1 2">LMG 29736</strain>
    </source>
</reference>
<dbReference type="EMBL" id="QYTW02000017">
    <property type="protein sequence ID" value="RST58738.1"/>
    <property type="molecule type" value="Genomic_DNA"/>
</dbReference>
<dbReference type="AlphaFoldDB" id="A0A429X5L9"/>
<gene>
    <name evidence="1" type="ORF">D5F11_015985</name>
</gene>
<accession>A0A429X5L9</accession>
<evidence type="ECO:0000313" key="2">
    <source>
        <dbReference type="Proteomes" id="UP000287296"/>
    </source>
</evidence>